<feature type="non-terminal residue" evidence="1">
    <location>
        <position position="195"/>
    </location>
</feature>
<keyword evidence="2" id="KW-1185">Reference proteome</keyword>
<reference evidence="1" key="1">
    <citation type="submission" date="2021-06" db="EMBL/GenBank/DDBJ databases">
        <authorList>
            <person name="Kallberg Y."/>
            <person name="Tangrot J."/>
            <person name="Rosling A."/>
        </authorList>
    </citation>
    <scope>NUCLEOTIDE SEQUENCE</scope>
    <source>
        <strain evidence="1">MT106</strain>
    </source>
</reference>
<organism evidence="1 2">
    <name type="scientific">Ambispora gerdemannii</name>
    <dbReference type="NCBI Taxonomy" id="144530"/>
    <lineage>
        <taxon>Eukaryota</taxon>
        <taxon>Fungi</taxon>
        <taxon>Fungi incertae sedis</taxon>
        <taxon>Mucoromycota</taxon>
        <taxon>Glomeromycotina</taxon>
        <taxon>Glomeromycetes</taxon>
        <taxon>Archaeosporales</taxon>
        <taxon>Ambisporaceae</taxon>
        <taxon>Ambispora</taxon>
    </lineage>
</organism>
<protein>
    <submittedName>
        <fullName evidence="1">9495_t:CDS:1</fullName>
    </submittedName>
</protein>
<dbReference type="EMBL" id="CAJVPL010011750">
    <property type="protein sequence ID" value="CAG8684983.1"/>
    <property type="molecule type" value="Genomic_DNA"/>
</dbReference>
<proteinExistence type="predicted"/>
<sequence length="195" mass="22282">METNIPETGRILPTFAEVCLFVTIMKTDISETERVFPAFAEVCLPVTIMETDISETECIFPAFAKAHLPVTIMETDIPETEHVFPTFAEVHVVIKRYVAKTNAVLILGKTFKNPDGSDYRQVFFVCEKQGKYGEKNEKHTTKRTGCPFFVGVNYRKRAQEFVITKSCLEHNYDLCLDVTKFSTIMCKFDQNDLVL</sequence>
<comment type="caution">
    <text evidence="1">The sequence shown here is derived from an EMBL/GenBank/DDBJ whole genome shotgun (WGS) entry which is preliminary data.</text>
</comment>
<dbReference type="Proteomes" id="UP000789831">
    <property type="component" value="Unassembled WGS sequence"/>
</dbReference>
<name>A0A9N9HFD6_9GLOM</name>
<gene>
    <name evidence="1" type="ORF">AGERDE_LOCUS12836</name>
</gene>
<dbReference type="AlphaFoldDB" id="A0A9N9HFD6"/>
<dbReference type="PANTHER" id="PTHR31569">
    <property type="entry name" value="SWIM-TYPE DOMAIN-CONTAINING PROTEIN"/>
    <property type="match status" value="1"/>
</dbReference>
<evidence type="ECO:0000313" key="2">
    <source>
        <dbReference type="Proteomes" id="UP000789831"/>
    </source>
</evidence>
<dbReference type="PANTHER" id="PTHR31569:SF4">
    <property type="entry name" value="SWIM-TYPE DOMAIN-CONTAINING PROTEIN"/>
    <property type="match status" value="1"/>
</dbReference>
<accession>A0A9N9HFD6</accession>
<dbReference type="OrthoDB" id="2411511at2759"/>
<dbReference type="InterPro" id="IPR052579">
    <property type="entry name" value="Zinc_finger_SWIM"/>
</dbReference>
<evidence type="ECO:0000313" key="1">
    <source>
        <dbReference type="EMBL" id="CAG8684983.1"/>
    </source>
</evidence>